<name>A0AAQ3RJ44_VIGMU</name>
<gene>
    <name evidence="1" type="ORF">V8G54_029369</name>
</gene>
<dbReference type="AlphaFoldDB" id="A0AAQ3RJ44"/>
<dbReference type="EMBL" id="CP144692">
    <property type="protein sequence ID" value="WVY97218.1"/>
    <property type="molecule type" value="Genomic_DNA"/>
</dbReference>
<accession>A0AAQ3RJ44</accession>
<proteinExistence type="predicted"/>
<reference evidence="1 2" key="1">
    <citation type="journal article" date="2023" name="Life. Sci Alliance">
        <title>Evolutionary insights into 3D genome organization and epigenetic landscape of Vigna mungo.</title>
        <authorList>
            <person name="Junaid A."/>
            <person name="Singh B."/>
            <person name="Bhatia S."/>
        </authorList>
    </citation>
    <scope>NUCLEOTIDE SEQUENCE [LARGE SCALE GENOMIC DNA]</scope>
    <source>
        <strain evidence="1">Urdbean</strain>
    </source>
</reference>
<organism evidence="1 2">
    <name type="scientific">Vigna mungo</name>
    <name type="common">Black gram</name>
    <name type="synonym">Phaseolus mungo</name>
    <dbReference type="NCBI Taxonomy" id="3915"/>
    <lineage>
        <taxon>Eukaryota</taxon>
        <taxon>Viridiplantae</taxon>
        <taxon>Streptophyta</taxon>
        <taxon>Embryophyta</taxon>
        <taxon>Tracheophyta</taxon>
        <taxon>Spermatophyta</taxon>
        <taxon>Magnoliopsida</taxon>
        <taxon>eudicotyledons</taxon>
        <taxon>Gunneridae</taxon>
        <taxon>Pentapetalae</taxon>
        <taxon>rosids</taxon>
        <taxon>fabids</taxon>
        <taxon>Fabales</taxon>
        <taxon>Fabaceae</taxon>
        <taxon>Papilionoideae</taxon>
        <taxon>50 kb inversion clade</taxon>
        <taxon>NPAAA clade</taxon>
        <taxon>indigoferoid/millettioid clade</taxon>
        <taxon>Phaseoleae</taxon>
        <taxon>Vigna</taxon>
    </lineage>
</organism>
<protein>
    <submittedName>
        <fullName evidence="1">Uncharacterized protein</fullName>
    </submittedName>
</protein>
<evidence type="ECO:0000313" key="1">
    <source>
        <dbReference type="EMBL" id="WVY97218.1"/>
    </source>
</evidence>
<sequence>MTMSVFNTVNISLQSWRRIMCMLLMRSSLTSPTREHTNSKAAYIRNYSMSMLKQHSKESDTRWHYMGATRFVCNFRTLTANVLSLIIQNCKLLPSSTTSHYFHPLHPSSQLSL</sequence>
<evidence type="ECO:0000313" key="2">
    <source>
        <dbReference type="Proteomes" id="UP001374535"/>
    </source>
</evidence>
<keyword evidence="2" id="KW-1185">Reference proteome</keyword>
<dbReference type="Proteomes" id="UP001374535">
    <property type="component" value="Chromosome 9"/>
</dbReference>